<evidence type="ECO:0000313" key="8">
    <source>
        <dbReference type="EMBL" id="EGR32999.1"/>
    </source>
</evidence>
<evidence type="ECO:0000256" key="6">
    <source>
        <dbReference type="RuleBase" id="RU362006"/>
    </source>
</evidence>
<reference evidence="8 9" key="1">
    <citation type="submission" date="2011-07" db="EMBL/GenBank/DDBJ databases">
        <authorList>
            <person name="Coyne R."/>
            <person name="Brami D."/>
            <person name="Johnson J."/>
            <person name="Hostetler J."/>
            <person name="Hannick L."/>
            <person name="Clark T."/>
            <person name="Cassidy-Hanley D."/>
            <person name="Inman J."/>
        </authorList>
    </citation>
    <scope>NUCLEOTIDE SEQUENCE [LARGE SCALE GENOMIC DNA]</scope>
    <source>
        <strain evidence="8 9">G5</strain>
    </source>
</reference>
<protein>
    <submittedName>
        <fullName evidence="8">TB2 HVA22 family protein, putative</fullName>
    </submittedName>
</protein>
<gene>
    <name evidence="8" type="ORF">IMG5_064540</name>
</gene>
<dbReference type="PANTHER" id="PTHR12300:SF161">
    <property type="entry name" value="RECEPTOR EXPRESSION-ENHANCING PROTEIN"/>
    <property type="match status" value="1"/>
</dbReference>
<keyword evidence="5 7" id="KW-0472">Membrane</keyword>
<dbReference type="RefSeq" id="XP_004036985.1">
    <property type="nucleotide sequence ID" value="XM_004036937.1"/>
</dbReference>
<dbReference type="GeneID" id="14909166"/>
<dbReference type="EMBL" id="GL983527">
    <property type="protein sequence ID" value="EGR32999.1"/>
    <property type="molecule type" value="Genomic_DNA"/>
</dbReference>
<comment type="subcellular location">
    <subcellularLocation>
        <location evidence="1 6">Membrane</location>
        <topology evidence="1 6">Multi-pass membrane protein</topology>
    </subcellularLocation>
</comment>
<dbReference type="OMA" id="TITAMSC"/>
<dbReference type="OrthoDB" id="290016at2759"/>
<organism evidence="8 9">
    <name type="scientific">Ichthyophthirius multifiliis</name>
    <name type="common">White spot disease agent</name>
    <name type="synonym">Ich</name>
    <dbReference type="NCBI Taxonomy" id="5932"/>
    <lineage>
        <taxon>Eukaryota</taxon>
        <taxon>Sar</taxon>
        <taxon>Alveolata</taxon>
        <taxon>Ciliophora</taxon>
        <taxon>Intramacronucleata</taxon>
        <taxon>Oligohymenophorea</taxon>
        <taxon>Hymenostomatida</taxon>
        <taxon>Ophryoglenina</taxon>
        <taxon>Ichthyophthirius</taxon>
    </lineage>
</organism>
<dbReference type="InterPro" id="IPR004345">
    <property type="entry name" value="TB2_DP1_HVA22"/>
</dbReference>
<dbReference type="Pfam" id="PF03134">
    <property type="entry name" value="TB2_DP1_HVA22"/>
    <property type="match status" value="1"/>
</dbReference>
<dbReference type="FunCoup" id="G0QP69">
    <property type="interactions" value="54"/>
</dbReference>
<name>G0QP69_ICHMU</name>
<keyword evidence="4 7" id="KW-1133">Transmembrane helix</keyword>
<evidence type="ECO:0000256" key="7">
    <source>
        <dbReference type="SAM" id="Phobius"/>
    </source>
</evidence>
<keyword evidence="3 7" id="KW-0812">Transmembrane</keyword>
<evidence type="ECO:0000256" key="1">
    <source>
        <dbReference type="ARBA" id="ARBA00004141"/>
    </source>
</evidence>
<keyword evidence="9" id="KW-1185">Reference proteome</keyword>
<evidence type="ECO:0000256" key="4">
    <source>
        <dbReference type="ARBA" id="ARBA00022989"/>
    </source>
</evidence>
<evidence type="ECO:0000256" key="5">
    <source>
        <dbReference type="ARBA" id="ARBA00023136"/>
    </source>
</evidence>
<dbReference type="PANTHER" id="PTHR12300">
    <property type="entry name" value="HVA22-LIKE PROTEINS"/>
    <property type="match status" value="1"/>
</dbReference>
<sequence>MQQILPYLDQFNNKLGFKQLDQKKELQIITQKTGLLPSQAVLLVITLLLSLVALNIGSLLISNLFGLLYPAYKSFKVLESNANYDDKQWLTYWVVFSCLTVFDNLLQSLLFFLPFYYLLKLFLFVFLFHPQTLGATLLYEQALKPFLFKYQSKINQKLDQLNSFEGQQFVSEKSFETFGRSN</sequence>
<evidence type="ECO:0000313" key="9">
    <source>
        <dbReference type="Proteomes" id="UP000008983"/>
    </source>
</evidence>
<evidence type="ECO:0000256" key="2">
    <source>
        <dbReference type="ARBA" id="ARBA00008573"/>
    </source>
</evidence>
<dbReference type="AlphaFoldDB" id="G0QP69"/>
<dbReference type="Proteomes" id="UP000008983">
    <property type="component" value="Unassembled WGS sequence"/>
</dbReference>
<accession>G0QP69</accession>
<dbReference type="GO" id="GO:0016020">
    <property type="term" value="C:membrane"/>
    <property type="evidence" value="ECO:0007669"/>
    <property type="project" value="UniProtKB-SubCell"/>
</dbReference>
<proteinExistence type="inferred from homology"/>
<evidence type="ECO:0000256" key="3">
    <source>
        <dbReference type="ARBA" id="ARBA00022692"/>
    </source>
</evidence>
<dbReference type="STRING" id="857967.G0QP69"/>
<comment type="similarity">
    <text evidence="2 6">Belongs to the DP1 family.</text>
</comment>
<dbReference type="eggNOG" id="KOG1725">
    <property type="taxonomic scope" value="Eukaryota"/>
</dbReference>
<dbReference type="InParanoid" id="G0QP69"/>
<feature type="transmembrane region" description="Helical" evidence="7">
    <location>
        <begin position="40"/>
        <end position="69"/>
    </location>
</feature>